<evidence type="ECO:0000313" key="2">
    <source>
        <dbReference type="EMBL" id="PNJ46031.1"/>
    </source>
</evidence>
<feature type="non-terminal residue" evidence="2">
    <location>
        <position position="54"/>
    </location>
</feature>
<reference evidence="2" key="1">
    <citation type="submission" date="2017-12" db="EMBL/GenBank/DDBJ databases">
        <title>High-resolution comparative analysis of great ape genomes.</title>
        <authorList>
            <person name="Pollen A."/>
            <person name="Hastie A."/>
            <person name="Hormozdiari F."/>
            <person name="Dougherty M."/>
            <person name="Liu R."/>
            <person name="Chaisson M."/>
            <person name="Hoppe E."/>
            <person name="Hill C."/>
            <person name="Pang A."/>
            <person name="Hillier L."/>
            <person name="Baker C."/>
            <person name="Armstrong J."/>
            <person name="Shendure J."/>
            <person name="Paten B."/>
            <person name="Wilson R."/>
            <person name="Chao H."/>
            <person name="Schneider V."/>
            <person name="Ventura M."/>
            <person name="Kronenberg Z."/>
            <person name="Murali S."/>
            <person name="Gordon D."/>
            <person name="Cantsilieris S."/>
            <person name="Munson K."/>
            <person name="Nelson B."/>
            <person name="Raja A."/>
            <person name="Underwood J."/>
            <person name="Diekhans M."/>
            <person name="Fiddes I."/>
            <person name="Haussler D."/>
            <person name="Eichler E."/>
        </authorList>
    </citation>
    <scope>NUCLEOTIDE SEQUENCE [LARGE SCALE GENOMIC DNA]</scope>
    <source>
        <strain evidence="2">Susie</strain>
    </source>
</reference>
<organism evidence="2">
    <name type="scientific">Pongo abelii</name>
    <name type="common">Sumatran orangutan</name>
    <name type="synonym">Pongo pygmaeus abelii</name>
    <dbReference type="NCBI Taxonomy" id="9601"/>
    <lineage>
        <taxon>Eukaryota</taxon>
        <taxon>Metazoa</taxon>
        <taxon>Chordata</taxon>
        <taxon>Craniata</taxon>
        <taxon>Vertebrata</taxon>
        <taxon>Euteleostomi</taxon>
        <taxon>Mammalia</taxon>
        <taxon>Eutheria</taxon>
        <taxon>Euarchontoglires</taxon>
        <taxon>Primates</taxon>
        <taxon>Haplorrhini</taxon>
        <taxon>Catarrhini</taxon>
        <taxon>Hominidae</taxon>
        <taxon>Pongo</taxon>
    </lineage>
</organism>
<dbReference type="AlphaFoldDB" id="A0A2J8UL92"/>
<protein>
    <submittedName>
        <fullName evidence="2">SOD3 isoform 2</fullName>
    </submittedName>
</protein>
<accession>A0A2J8UL92</accession>
<gene>
    <name evidence="2" type="ORF">CR201_G0027002</name>
</gene>
<name>A0A2J8UL92_PONAB</name>
<comment type="caution">
    <text evidence="2">The sequence shown here is derived from an EMBL/GenBank/DDBJ whole genome shotgun (WGS) entry which is preliminary data.</text>
</comment>
<feature type="signal peptide" evidence="1">
    <location>
        <begin position="1"/>
        <end position="18"/>
    </location>
</feature>
<proteinExistence type="predicted"/>
<evidence type="ECO:0000256" key="1">
    <source>
        <dbReference type="SAM" id="SignalP"/>
    </source>
</evidence>
<keyword evidence="1" id="KW-0732">Signal</keyword>
<dbReference type="EMBL" id="NDHI03003454">
    <property type="protein sequence ID" value="PNJ46031.1"/>
    <property type="molecule type" value="Genomic_DNA"/>
</dbReference>
<feature type="chain" id="PRO_5014438599" evidence="1">
    <location>
        <begin position="19"/>
        <end position="54"/>
    </location>
</feature>
<sequence length="54" mass="6077">MLALLCSCLLLAAGASDAWTGEDSVEPNSDSAEWIRDMYAKVTEIWQEVMQRRD</sequence>